<dbReference type="OrthoDB" id="7064512at2"/>
<organism evidence="3 4">
    <name type="scientific">Marinobacter excellens HL-55</name>
    <dbReference type="NCBI Taxonomy" id="1305731"/>
    <lineage>
        <taxon>Bacteria</taxon>
        <taxon>Pseudomonadati</taxon>
        <taxon>Pseudomonadota</taxon>
        <taxon>Gammaproteobacteria</taxon>
        <taxon>Pseudomonadales</taxon>
        <taxon>Marinobacteraceae</taxon>
        <taxon>Marinobacter</taxon>
    </lineage>
</organism>
<reference evidence="3 4" key="1">
    <citation type="submission" date="2015-09" db="EMBL/GenBank/DDBJ databases">
        <title>Identification and resolution of microdiversity through metagenomic sequencing of parallel consortia.</title>
        <authorList>
            <person name="Nelson W.C."/>
            <person name="Romine M.F."/>
            <person name="Lindemann S.R."/>
        </authorList>
    </citation>
    <scope>NUCLEOTIDE SEQUENCE [LARGE SCALE GENOMIC DNA]</scope>
    <source>
        <strain evidence="3">HL-55</strain>
    </source>
</reference>
<gene>
    <name evidence="3" type="ORF">HLUCCX14_14685</name>
</gene>
<dbReference type="STRING" id="1305731.GCA_000934705_02492"/>
<dbReference type="PATRIC" id="fig|1305731.5.peg.1694"/>
<evidence type="ECO:0000313" key="4">
    <source>
        <dbReference type="Proteomes" id="UP000050416"/>
    </source>
</evidence>
<comment type="caution">
    <text evidence="3">The sequence shown here is derived from an EMBL/GenBank/DDBJ whole genome shotgun (WGS) entry which is preliminary data.</text>
</comment>
<dbReference type="Proteomes" id="UP000050416">
    <property type="component" value="Unassembled WGS sequence"/>
</dbReference>
<protein>
    <submittedName>
        <fullName evidence="3">Uncharacterized protein</fullName>
    </submittedName>
</protein>
<dbReference type="EMBL" id="LJZQ01000027">
    <property type="protein sequence ID" value="KPQ27523.1"/>
    <property type="molecule type" value="Genomic_DNA"/>
</dbReference>
<proteinExistence type="predicted"/>
<keyword evidence="2" id="KW-0732">Signal</keyword>
<feature type="region of interest" description="Disordered" evidence="1">
    <location>
        <begin position="31"/>
        <end position="68"/>
    </location>
</feature>
<feature type="signal peptide" evidence="2">
    <location>
        <begin position="1"/>
        <end position="21"/>
    </location>
</feature>
<evidence type="ECO:0000256" key="1">
    <source>
        <dbReference type="SAM" id="MobiDB-lite"/>
    </source>
</evidence>
<sequence length="68" mass="7060">MNTNTKILIVIAGLVATIATAAVLWQSDKAEDDAAWERATAPRDSEPSSQRPITSDDLFGSGAGGDGQ</sequence>
<evidence type="ECO:0000256" key="2">
    <source>
        <dbReference type="SAM" id="SignalP"/>
    </source>
</evidence>
<dbReference type="AlphaFoldDB" id="A0A0P7YBB3"/>
<accession>A0A0P7YBB3</accession>
<name>A0A0P7YBB3_9GAMM</name>
<feature type="chain" id="PRO_5006146124" evidence="2">
    <location>
        <begin position="22"/>
        <end position="68"/>
    </location>
</feature>
<evidence type="ECO:0000313" key="3">
    <source>
        <dbReference type="EMBL" id="KPQ27523.1"/>
    </source>
</evidence>